<reference evidence="2 3" key="1">
    <citation type="submission" date="2018-06" db="EMBL/GenBank/DDBJ databases">
        <title>Fusarium incarnatum-equiseti species complex species 28.</title>
        <authorList>
            <person name="Gardiner D.M."/>
        </authorList>
    </citation>
    <scope>NUCLEOTIDE SEQUENCE [LARGE SCALE GENOMIC DNA]</scope>
    <source>
        <strain evidence="2 3">FIESC_28</strain>
    </source>
</reference>
<name>A0A366S8H5_9HYPO</name>
<feature type="coiled-coil region" evidence="1">
    <location>
        <begin position="256"/>
        <end position="301"/>
    </location>
</feature>
<keyword evidence="3" id="KW-1185">Reference proteome</keyword>
<dbReference type="OrthoDB" id="2441647at2759"/>
<dbReference type="GeneID" id="41991347"/>
<dbReference type="RefSeq" id="XP_031019883.1">
    <property type="nucleotide sequence ID" value="XM_031156051.1"/>
</dbReference>
<dbReference type="EMBL" id="QKXC01000040">
    <property type="protein sequence ID" value="RBR25292.1"/>
    <property type="molecule type" value="Genomic_DNA"/>
</dbReference>
<protein>
    <submittedName>
        <fullName evidence="2">Uncharacterized protein</fullName>
    </submittedName>
</protein>
<sequence length="383" mass="44214">MEELKELIQDLPNSALIRRIIEQIQNLEKNVENNVEKAQNEIVEKMTTLSAAMDEAETLAKTTKTQARSSGKEILRKIGEIYMRLESYTALTTETRDVWEDKWRQFIDDFKNCLTPFATKQELQDARDNLSSALGGLPRFDVAQLSRIEMTTTQSHETGVQMLTDGTKILTELVKQVGSLEETVLRMGQTLERHTDELSEAKGTELANNRLFHETRLHDKEEEISRIRDEHKTNLEAIKEQYQGQLVKQNQIGRQRKDFNTQLESKERELSFLHEEYQGRLDAKDEELDRLQREVSSSLESNTRAIQQIQQEHDMTLDSKDREIELLRSSLGDLRQSVKVRDDLVSALKESKTSSDNQLQALRDLQARDGNTLRQMGELQVQA</sequence>
<gene>
    <name evidence="2" type="ORF">FIESC28_01901</name>
</gene>
<evidence type="ECO:0000313" key="2">
    <source>
        <dbReference type="EMBL" id="RBR25292.1"/>
    </source>
</evidence>
<feature type="coiled-coil region" evidence="1">
    <location>
        <begin position="17"/>
        <end position="55"/>
    </location>
</feature>
<organism evidence="2 3">
    <name type="scientific">Fusarium coffeatum</name>
    <dbReference type="NCBI Taxonomy" id="231269"/>
    <lineage>
        <taxon>Eukaryota</taxon>
        <taxon>Fungi</taxon>
        <taxon>Dikarya</taxon>
        <taxon>Ascomycota</taxon>
        <taxon>Pezizomycotina</taxon>
        <taxon>Sordariomycetes</taxon>
        <taxon>Hypocreomycetidae</taxon>
        <taxon>Hypocreales</taxon>
        <taxon>Nectriaceae</taxon>
        <taxon>Fusarium</taxon>
        <taxon>Fusarium incarnatum-equiseti species complex</taxon>
    </lineage>
</organism>
<proteinExistence type="predicted"/>
<dbReference type="AlphaFoldDB" id="A0A366S8H5"/>
<keyword evidence="1" id="KW-0175">Coiled coil</keyword>
<evidence type="ECO:0000313" key="3">
    <source>
        <dbReference type="Proteomes" id="UP000253153"/>
    </source>
</evidence>
<evidence type="ECO:0000256" key="1">
    <source>
        <dbReference type="SAM" id="Coils"/>
    </source>
</evidence>
<comment type="caution">
    <text evidence="2">The sequence shown here is derived from an EMBL/GenBank/DDBJ whole genome shotgun (WGS) entry which is preliminary data.</text>
</comment>
<dbReference type="Proteomes" id="UP000253153">
    <property type="component" value="Unassembled WGS sequence"/>
</dbReference>
<accession>A0A366S8H5</accession>